<name>A0A1Q4VAW7_9ACTN</name>
<dbReference type="RefSeq" id="WP_073787159.1">
    <property type="nucleotide sequence ID" value="NZ_LFBV01000002.1"/>
</dbReference>
<dbReference type="Pfam" id="PF12770">
    <property type="entry name" value="CHAT"/>
    <property type="match status" value="1"/>
</dbReference>
<evidence type="ECO:0000259" key="2">
    <source>
        <dbReference type="Pfam" id="PF12770"/>
    </source>
</evidence>
<feature type="compositionally biased region" description="Basic and acidic residues" evidence="1">
    <location>
        <begin position="419"/>
        <end position="430"/>
    </location>
</feature>
<accession>A0A1Q4VAW7</accession>
<dbReference type="InterPro" id="IPR024983">
    <property type="entry name" value="CHAT_dom"/>
</dbReference>
<comment type="caution">
    <text evidence="3">The sequence shown here is derived from an EMBL/GenBank/DDBJ whole genome shotgun (WGS) entry which is preliminary data.</text>
</comment>
<feature type="compositionally biased region" description="Basic and acidic residues" evidence="1">
    <location>
        <begin position="882"/>
        <end position="891"/>
    </location>
</feature>
<feature type="compositionally biased region" description="Basic and acidic residues" evidence="1">
    <location>
        <begin position="935"/>
        <end position="949"/>
    </location>
</feature>
<dbReference type="STRING" id="1048205.AB852_12610"/>
<feature type="region of interest" description="Disordered" evidence="1">
    <location>
        <begin position="392"/>
        <end position="430"/>
    </location>
</feature>
<sequence>MERRERDHRLRVVHERLLRLQESGDPGGPDGLFGPAADEETGALLRASDLTTDLEVRWAVGWLYWFRCGALGEGRGTREGSSAGTLLFPVWAVDPRAVPEELAAGFARIPSDQRPDPAAADGPAEWHVVCESAVAAAGDLSAREAADDPASSYLSGLNELAERIRSTSGIDLAQLLWTGVASGTLAVLATRRDDPVYPARLGALASALGTLSRVDGTTEPLDEAVAVGRRAVKVSRTDDPQRAVRLSNHGLTLIQRYEATSDPEDLYEATGIARDVLDGAGPGHPEYGRYASSLAHALSLCAERDGGTPGLHDEVVDLMRRAVPGDPNGRGSALLNLGIALFRGYRRTDRTADLEEAVAVLTRARTEPGTTPELRSHADEVLATVLRARHARTGHPADPDAAGPRTDPGPGVRTDAGPDGDRDRDRDRDRDMVQAAGAGDGSEPAPRAAMRLVNSAQELRARHERGTGGPEALKEAVARLRKAVALLPDDHVRRPTALHELGSVLSVAHQTGTGPYGLDEAVGALREAVRRTPDGHGELGARLMTLGGALGLRYRVSNDSGDLRESLEHRRRAAALPGLPVEQRAAILVSSGSALLDAAERTGDPALAAQAVQQIRAGAELTPGTDPKLPARRTNLALALLTDFQLTGSRARVREARELMDAVLAALPEGNPRRANALMTAATVRLAGERTGWWSAARREAVGLMRQAVRVTPQGHSRRAARLATLGSALLLLHERTRAATDLAEAVDALRAGVLDPSGAPSTRLDAARNWGRACLALGRPDQALEAFTMAVDLLPAVSPRHLVRDDQEFGLGQAVGLGAEAAACAVRHGDPSLAVRLLEQARGILLSQAFDADSDLTELAARAPELAARFVRLREHVDALTDESRMDGSRMDGSQADGEPARPGPGTEPHGEPSGPGRGAEPHGTAAEPYVIAPERRPTTAEPHDPSARLRSIAAEPHGTAAERRGRAATEWDELITRIRTEHPGLRLFRPVREWDEAELRATAAEGPVVLLYVPPPPELPGTDSRAPAGGALIVTAGGVDSLPLPGLTARDAGTLTARFQEALGLLAAPDCPRTRALEAQAVVRDTLDWLWTAVTGPVLGHLGLTAGPPPGQEPPRIWWSPGGPLGALPLHAAAPDGTGSGALDLVVSSYTPTVRALRHARAREQGRPAVAGRPLIVSVPEAEGLPPLPGARGEARLLAGLLADVTVLDGAAATKAAVQRHLTDHPYAHFACHAVSDPLRPSLTRLALHGPAAASPTVRDLARLRLPDARLAYLSACDTLRTSPELADESVHVVSAFQMAGFPHVVGSLWSVDDTVAARTAHAVYERLTAAGGPPAVSGTARALHHAVRALRADYPLTPSLWACQVHAGP</sequence>
<evidence type="ECO:0000313" key="3">
    <source>
        <dbReference type="EMBL" id="OKH94967.1"/>
    </source>
</evidence>
<gene>
    <name evidence="3" type="ORF">AB852_12610</name>
</gene>
<keyword evidence="4" id="KW-1185">Reference proteome</keyword>
<dbReference type="EMBL" id="LFBV01000002">
    <property type="protein sequence ID" value="OKH94967.1"/>
    <property type="molecule type" value="Genomic_DNA"/>
</dbReference>
<dbReference type="InterPro" id="IPR011990">
    <property type="entry name" value="TPR-like_helical_dom_sf"/>
</dbReference>
<evidence type="ECO:0000313" key="4">
    <source>
        <dbReference type="Proteomes" id="UP000186455"/>
    </source>
</evidence>
<dbReference type="Proteomes" id="UP000186455">
    <property type="component" value="Unassembled WGS sequence"/>
</dbReference>
<feature type="region of interest" description="Disordered" evidence="1">
    <location>
        <begin position="882"/>
        <end position="969"/>
    </location>
</feature>
<protein>
    <recommendedName>
        <fullName evidence="2">CHAT domain-containing protein</fullName>
    </recommendedName>
</protein>
<organism evidence="3 4">
    <name type="scientific">Streptomyces uncialis</name>
    <dbReference type="NCBI Taxonomy" id="1048205"/>
    <lineage>
        <taxon>Bacteria</taxon>
        <taxon>Bacillati</taxon>
        <taxon>Actinomycetota</taxon>
        <taxon>Actinomycetes</taxon>
        <taxon>Kitasatosporales</taxon>
        <taxon>Streptomycetaceae</taxon>
        <taxon>Streptomyces</taxon>
    </lineage>
</organism>
<reference evidence="3 4" key="1">
    <citation type="submission" date="2015-06" db="EMBL/GenBank/DDBJ databases">
        <title>Cloning and characterization of the uncialamcin biosynthetic gene cluster.</title>
        <authorList>
            <person name="Yan X."/>
            <person name="Huang T."/>
            <person name="Ge H."/>
            <person name="Shen B."/>
        </authorList>
    </citation>
    <scope>NUCLEOTIDE SEQUENCE [LARGE SCALE GENOMIC DNA]</scope>
    <source>
        <strain evidence="3 4">DCA2648</strain>
    </source>
</reference>
<dbReference type="SUPFAM" id="SSF48452">
    <property type="entry name" value="TPR-like"/>
    <property type="match status" value="1"/>
</dbReference>
<proteinExistence type="predicted"/>
<dbReference type="Gene3D" id="1.25.40.10">
    <property type="entry name" value="Tetratricopeptide repeat domain"/>
    <property type="match status" value="3"/>
</dbReference>
<feature type="domain" description="CHAT" evidence="2">
    <location>
        <begin position="1087"/>
        <end position="1371"/>
    </location>
</feature>
<evidence type="ECO:0000256" key="1">
    <source>
        <dbReference type="SAM" id="MobiDB-lite"/>
    </source>
</evidence>